<gene>
    <name evidence="3" type="ORF">D3878_22260</name>
</gene>
<feature type="transmembrane region" description="Helical" evidence="1">
    <location>
        <begin position="12"/>
        <end position="34"/>
    </location>
</feature>
<keyword evidence="1" id="KW-0472">Membrane</keyword>
<dbReference type="EMBL" id="QYUQ01000002">
    <property type="protein sequence ID" value="RJG03973.1"/>
    <property type="molecule type" value="Genomic_DNA"/>
</dbReference>
<accession>A0A3A3G620</accession>
<comment type="caution">
    <text evidence="3">The sequence shown here is derived from an EMBL/GenBank/DDBJ whole genome shotgun (WGS) entry which is preliminary data.</text>
</comment>
<protein>
    <recommendedName>
        <fullName evidence="2">Type 4 fimbrial biogenesis protein PilX N-terminal domain-containing protein</fullName>
    </recommendedName>
</protein>
<evidence type="ECO:0000313" key="4">
    <source>
        <dbReference type="Proteomes" id="UP000266327"/>
    </source>
</evidence>
<evidence type="ECO:0000256" key="1">
    <source>
        <dbReference type="SAM" id="Phobius"/>
    </source>
</evidence>
<keyword evidence="1" id="KW-1133">Transmembrane helix</keyword>
<feature type="domain" description="Type 4 fimbrial biogenesis protein PilX N-terminal" evidence="2">
    <location>
        <begin position="11"/>
        <end position="57"/>
    </location>
</feature>
<proteinExistence type="predicted"/>
<evidence type="ECO:0000313" key="3">
    <source>
        <dbReference type="EMBL" id="RJG03973.1"/>
    </source>
</evidence>
<dbReference type="Pfam" id="PF14341">
    <property type="entry name" value="PilX_N"/>
    <property type="match status" value="1"/>
</dbReference>
<reference evidence="4" key="1">
    <citation type="submission" date="2018-09" db="EMBL/GenBank/DDBJ databases">
        <authorList>
            <person name="Zhu H."/>
        </authorList>
    </citation>
    <scope>NUCLEOTIDE SEQUENCE [LARGE SCALE GENOMIC DNA]</scope>
    <source>
        <strain evidence="4">K1S02-23</strain>
    </source>
</reference>
<name>A0A3A3G620_9BURK</name>
<sequence length="182" mass="19477">MSMQSTKRSQSGAVLVVSLIMLVVLTILVISAVMSSNTNLRITGNMQVKDEASSAAQQAIEQVIDINNPVDFTTIVTPSQTINIDTGLATYAVVVEKPSCLNTTPVFSNDPGLDITKEDDKLCIGENDPLDLFDSEGKPVAKLTKCNDQQWNVRASVTDTSTGAAVTHQQGVAKRSYKPTSC</sequence>
<dbReference type="AlphaFoldDB" id="A0A3A3G620"/>
<dbReference type="InterPro" id="IPR025746">
    <property type="entry name" value="PilX_N_dom"/>
</dbReference>
<evidence type="ECO:0000259" key="2">
    <source>
        <dbReference type="Pfam" id="PF14341"/>
    </source>
</evidence>
<keyword evidence="4" id="KW-1185">Reference proteome</keyword>
<keyword evidence="1" id="KW-0812">Transmembrane</keyword>
<dbReference type="Proteomes" id="UP000266327">
    <property type="component" value="Unassembled WGS sequence"/>
</dbReference>
<organism evidence="3 4">
    <name type="scientific">Noviherbaspirillum sedimenti</name>
    <dbReference type="NCBI Taxonomy" id="2320865"/>
    <lineage>
        <taxon>Bacteria</taxon>
        <taxon>Pseudomonadati</taxon>
        <taxon>Pseudomonadota</taxon>
        <taxon>Betaproteobacteria</taxon>
        <taxon>Burkholderiales</taxon>
        <taxon>Oxalobacteraceae</taxon>
        <taxon>Noviherbaspirillum</taxon>
    </lineage>
</organism>